<comment type="caution">
    <text evidence="3">The sequence shown here is derived from an EMBL/GenBank/DDBJ whole genome shotgun (WGS) entry which is preliminary data.</text>
</comment>
<feature type="chain" id="PRO_5032298565" description="Phosphoesterase" evidence="2">
    <location>
        <begin position="26"/>
        <end position="378"/>
    </location>
</feature>
<keyword evidence="2" id="KW-0732">Signal</keyword>
<dbReference type="GO" id="GO:0009395">
    <property type="term" value="P:phospholipid catabolic process"/>
    <property type="evidence" value="ECO:0007669"/>
    <property type="project" value="TreeGrafter"/>
</dbReference>
<evidence type="ECO:0000256" key="1">
    <source>
        <dbReference type="ARBA" id="ARBA00022801"/>
    </source>
</evidence>
<dbReference type="AlphaFoldDB" id="A0A840Z1Y5"/>
<proteinExistence type="predicted"/>
<sequence>MVRPASVISGLFLAAAAALSSPAVAGSATPQPVRTLPRYKHIFVIVEENKGFKQIMDHPEWTPVIHRLAKQYGLASEFYGEVHASEGNYVAMLGGDTFGIHDDDAFYCKAGLKDPYCEGSATPGYADHSVAAPSLMDQLAAHGMRWKAYMEDIPAAGSLAPRWPTPLYPVKGKPYELYAAKHNGFVTFHSVNSEPYAELKSQFVGFDQLDKDLADGDVPNYAHIIPNQCNEMHGRGPDDGPNIPADCSNQNIPQLIHRGDAEIGMLVDKITHAKFWQGPDNSAIVITFDENNKEARKTGVQGCCGYDPSSKANFGGGHIVTIVITNHGPRHVVDPTPYNHYSLLRTTEAAFGIDEYLGHAGDSDKGVTVMTPLFARGS</sequence>
<dbReference type="PANTHER" id="PTHR31956:SF8">
    <property type="entry name" value="ACID PHOSPHATASE PHOA (AFU_ORTHOLOGUE AFUA_1G03570)"/>
    <property type="match status" value="1"/>
</dbReference>
<dbReference type="Proteomes" id="UP000554342">
    <property type="component" value="Unassembled WGS sequence"/>
</dbReference>
<evidence type="ECO:0000313" key="3">
    <source>
        <dbReference type="EMBL" id="MBB5719726.1"/>
    </source>
</evidence>
<evidence type="ECO:0008006" key="5">
    <source>
        <dbReference type="Google" id="ProtNLM"/>
    </source>
</evidence>
<organism evidence="3 4">
    <name type="scientific">Stakelama sediminis</name>
    <dbReference type="NCBI Taxonomy" id="463200"/>
    <lineage>
        <taxon>Bacteria</taxon>
        <taxon>Pseudomonadati</taxon>
        <taxon>Pseudomonadota</taxon>
        <taxon>Alphaproteobacteria</taxon>
        <taxon>Sphingomonadales</taxon>
        <taxon>Sphingomonadaceae</taxon>
        <taxon>Stakelama</taxon>
    </lineage>
</organism>
<reference evidence="3 4" key="1">
    <citation type="submission" date="2020-08" db="EMBL/GenBank/DDBJ databases">
        <title>Genomic Encyclopedia of Type Strains, Phase IV (KMG-IV): sequencing the most valuable type-strain genomes for metagenomic binning, comparative biology and taxonomic classification.</title>
        <authorList>
            <person name="Goeker M."/>
        </authorList>
    </citation>
    <scope>NUCLEOTIDE SEQUENCE [LARGE SCALE GENOMIC DNA]</scope>
    <source>
        <strain evidence="3 4">DSM 27203</strain>
    </source>
</reference>
<dbReference type="Gene3D" id="3.40.720.10">
    <property type="entry name" value="Alkaline Phosphatase, subunit A"/>
    <property type="match status" value="1"/>
</dbReference>
<dbReference type="InterPro" id="IPR007312">
    <property type="entry name" value="Phosphoesterase"/>
</dbReference>
<dbReference type="EMBL" id="JACIJI010000005">
    <property type="protein sequence ID" value="MBB5719726.1"/>
    <property type="molecule type" value="Genomic_DNA"/>
</dbReference>
<protein>
    <recommendedName>
        <fullName evidence="5">Phosphoesterase</fullName>
    </recommendedName>
</protein>
<evidence type="ECO:0000256" key="2">
    <source>
        <dbReference type="SAM" id="SignalP"/>
    </source>
</evidence>
<dbReference type="RefSeq" id="WP_184004861.1">
    <property type="nucleotide sequence ID" value="NZ_BAABIF010000030.1"/>
</dbReference>
<dbReference type="GO" id="GO:0016788">
    <property type="term" value="F:hydrolase activity, acting on ester bonds"/>
    <property type="evidence" value="ECO:0007669"/>
    <property type="project" value="InterPro"/>
</dbReference>
<dbReference type="InterPro" id="IPR017850">
    <property type="entry name" value="Alkaline_phosphatase_core_sf"/>
</dbReference>
<evidence type="ECO:0000313" key="4">
    <source>
        <dbReference type="Proteomes" id="UP000554342"/>
    </source>
</evidence>
<gene>
    <name evidence="3" type="ORF">FHR23_002674</name>
</gene>
<dbReference type="PANTHER" id="PTHR31956">
    <property type="entry name" value="NON-SPECIFIC PHOSPHOLIPASE C4-RELATED"/>
    <property type="match status" value="1"/>
</dbReference>
<keyword evidence="1" id="KW-0378">Hydrolase</keyword>
<accession>A0A840Z1Y5</accession>
<feature type="signal peptide" evidence="2">
    <location>
        <begin position="1"/>
        <end position="25"/>
    </location>
</feature>
<keyword evidence="4" id="KW-1185">Reference proteome</keyword>
<dbReference type="Pfam" id="PF04185">
    <property type="entry name" value="Phosphoesterase"/>
    <property type="match status" value="1"/>
</dbReference>
<name>A0A840Z1Y5_9SPHN</name>